<dbReference type="EMBL" id="QPMH01000015">
    <property type="protein sequence ID" value="RDD61141.1"/>
    <property type="molecule type" value="Genomic_DNA"/>
</dbReference>
<dbReference type="Gene3D" id="1.20.1290.10">
    <property type="entry name" value="AhpD-like"/>
    <property type="match status" value="1"/>
</dbReference>
<comment type="caution">
    <text evidence="2">The sequence shown here is derived from an EMBL/GenBank/DDBJ whole genome shotgun (WGS) entry which is preliminary data.</text>
</comment>
<sequence length="189" mass="20361">MSQPKNGFRIHDKSSAPEASTPILEKVEKGFGFIPNVLGVTAESPAALEAYVTLNQILQTKTALSPEEQQVVLLAVSRHNGCGYCVAAHTASGERTGLDAGVIQALREDRNLPDPSLDAVATLCRTFIDKKGWLDESDIQAFLDAGHTRQKLLDVIVGLSMKTISNYINHIADTPLDTPLQPKALDKAS</sequence>
<gene>
    <name evidence="2" type="ORF">DRB17_14710</name>
</gene>
<dbReference type="InterPro" id="IPR003779">
    <property type="entry name" value="CMD-like"/>
</dbReference>
<evidence type="ECO:0000313" key="3">
    <source>
        <dbReference type="Proteomes" id="UP000253941"/>
    </source>
</evidence>
<evidence type="ECO:0000259" key="1">
    <source>
        <dbReference type="Pfam" id="PF02627"/>
    </source>
</evidence>
<dbReference type="Pfam" id="PF02627">
    <property type="entry name" value="CMD"/>
    <property type="match status" value="1"/>
</dbReference>
<dbReference type="AlphaFoldDB" id="A0A369T733"/>
<dbReference type="PANTHER" id="PTHR35446">
    <property type="entry name" value="SI:CH211-175M2.5"/>
    <property type="match status" value="1"/>
</dbReference>
<dbReference type="RefSeq" id="WP_114582969.1">
    <property type="nucleotide sequence ID" value="NZ_QPMH01000015.1"/>
</dbReference>
<protein>
    <submittedName>
        <fullName evidence="2">Carboxymuconolactone decarboxylase family protein</fullName>
    </submittedName>
</protein>
<keyword evidence="3" id="KW-1185">Reference proteome</keyword>
<feature type="domain" description="Carboxymuconolactone decarboxylase-like" evidence="1">
    <location>
        <begin position="45"/>
        <end position="106"/>
    </location>
</feature>
<dbReference type="PANTHER" id="PTHR35446:SF3">
    <property type="entry name" value="CMD DOMAIN-CONTAINING PROTEIN"/>
    <property type="match status" value="1"/>
</dbReference>
<dbReference type="Proteomes" id="UP000253941">
    <property type="component" value="Unassembled WGS sequence"/>
</dbReference>
<dbReference type="InterPro" id="IPR004675">
    <property type="entry name" value="AhpD_core"/>
</dbReference>
<proteinExistence type="predicted"/>
<dbReference type="GO" id="GO:0051920">
    <property type="term" value="F:peroxiredoxin activity"/>
    <property type="evidence" value="ECO:0007669"/>
    <property type="project" value="InterPro"/>
</dbReference>
<organism evidence="2 3">
    <name type="scientific">Ferruginivarius sediminum</name>
    <dbReference type="NCBI Taxonomy" id="2661937"/>
    <lineage>
        <taxon>Bacteria</taxon>
        <taxon>Pseudomonadati</taxon>
        <taxon>Pseudomonadota</taxon>
        <taxon>Alphaproteobacteria</taxon>
        <taxon>Rhodospirillales</taxon>
        <taxon>Rhodospirillaceae</taxon>
        <taxon>Ferruginivarius</taxon>
    </lineage>
</organism>
<evidence type="ECO:0000313" key="2">
    <source>
        <dbReference type="EMBL" id="RDD61141.1"/>
    </source>
</evidence>
<reference evidence="2 3" key="1">
    <citation type="submission" date="2018-07" db="EMBL/GenBank/DDBJ databases">
        <title>Venubactetium sediminum gen. nov., sp. nov., isolated from a marine solar saltern.</title>
        <authorList>
            <person name="Wang S."/>
        </authorList>
    </citation>
    <scope>NUCLEOTIDE SEQUENCE [LARGE SCALE GENOMIC DNA]</scope>
    <source>
        <strain evidence="2 3">WD2A32</strain>
    </source>
</reference>
<accession>A0A369T733</accession>
<name>A0A369T733_9PROT</name>
<dbReference type="SUPFAM" id="SSF69118">
    <property type="entry name" value="AhpD-like"/>
    <property type="match status" value="1"/>
</dbReference>
<dbReference type="InterPro" id="IPR029032">
    <property type="entry name" value="AhpD-like"/>
</dbReference>
<dbReference type="NCBIfam" id="TIGR00778">
    <property type="entry name" value="ahpD_dom"/>
    <property type="match status" value="1"/>
</dbReference>